<keyword evidence="2" id="KW-0328">Glycosyltransferase</keyword>
<feature type="domain" description="Glycoside hydrolase family 65 central catalytic" evidence="4">
    <location>
        <begin position="385"/>
        <end position="782"/>
    </location>
</feature>
<organism evidence="7 8">
    <name type="scientific">Enterococcus larvae</name>
    <dbReference type="NCBI Taxonomy" id="2794352"/>
    <lineage>
        <taxon>Bacteria</taxon>
        <taxon>Bacillati</taxon>
        <taxon>Bacillota</taxon>
        <taxon>Bacilli</taxon>
        <taxon>Lactobacillales</taxon>
        <taxon>Enterococcaceae</taxon>
        <taxon>Enterococcus</taxon>
    </lineage>
</organism>
<dbReference type="SUPFAM" id="SSF74650">
    <property type="entry name" value="Galactose mutarotase-like"/>
    <property type="match status" value="1"/>
</dbReference>
<keyword evidence="8" id="KW-1185">Reference proteome</keyword>
<dbReference type="PIRSF" id="PIRSF036289">
    <property type="entry name" value="Glycosyl_hydrolase_malt_phosph"/>
    <property type="match status" value="1"/>
</dbReference>
<keyword evidence="3" id="KW-0808">Transferase</keyword>
<comment type="similarity">
    <text evidence="1">Belongs to the glycosyl hydrolase 65 family.</text>
</comment>
<evidence type="ECO:0000256" key="2">
    <source>
        <dbReference type="ARBA" id="ARBA00022676"/>
    </source>
</evidence>
<feature type="domain" description="Glycoside hydrolase family 65 N-terminal" evidence="6">
    <location>
        <begin position="89"/>
        <end position="330"/>
    </location>
</feature>
<dbReference type="GO" id="GO:0016787">
    <property type="term" value="F:hydrolase activity"/>
    <property type="evidence" value="ECO:0007669"/>
    <property type="project" value="UniProtKB-KW"/>
</dbReference>
<dbReference type="PANTHER" id="PTHR11051">
    <property type="entry name" value="GLYCOSYL HYDROLASE-RELATED"/>
    <property type="match status" value="1"/>
</dbReference>
<accession>A0ABS4CN92</accession>
<name>A0ABS4CN92_9ENTE</name>
<dbReference type="Gene3D" id="2.60.420.10">
    <property type="entry name" value="Maltose phosphorylase, domain 3"/>
    <property type="match status" value="1"/>
</dbReference>
<comment type="caution">
    <text evidence="7">The sequence shown here is derived from an EMBL/GenBank/DDBJ whole genome shotgun (WGS) entry which is preliminary data.</text>
</comment>
<dbReference type="InterPro" id="IPR017045">
    <property type="entry name" value="Malt_Pase/Glycosyl_Hdrlase"/>
</dbReference>
<dbReference type="InterPro" id="IPR005195">
    <property type="entry name" value="Glyco_hydro_65_M"/>
</dbReference>
<reference evidence="7 8" key="1">
    <citation type="submission" date="2020-12" db="EMBL/GenBank/DDBJ databases">
        <title>Vagococcus allomyrinae sp. nov. and Enterococcus lavae sp. nov., isolated from the larvae of Allomyrina dichotoma.</title>
        <authorList>
            <person name="Lee S.D."/>
        </authorList>
    </citation>
    <scope>NUCLEOTIDE SEQUENCE [LARGE SCALE GENOMIC DNA]</scope>
    <source>
        <strain evidence="7 8">BWM-S5</strain>
    </source>
</reference>
<dbReference type="SUPFAM" id="SSF48208">
    <property type="entry name" value="Six-hairpin glycosidases"/>
    <property type="match status" value="1"/>
</dbReference>
<dbReference type="Gene3D" id="2.70.98.40">
    <property type="entry name" value="Glycoside hydrolase, family 65, N-terminal domain"/>
    <property type="match status" value="1"/>
</dbReference>
<dbReference type="InterPro" id="IPR037018">
    <property type="entry name" value="GH65_N"/>
</dbReference>
<dbReference type="PANTHER" id="PTHR11051:SF8">
    <property type="entry name" value="PROTEIN-GLUCOSYLGALACTOSYLHYDROXYLYSINE GLUCOSIDASE"/>
    <property type="match status" value="1"/>
</dbReference>
<evidence type="ECO:0000259" key="5">
    <source>
        <dbReference type="Pfam" id="PF03633"/>
    </source>
</evidence>
<protein>
    <submittedName>
        <fullName evidence="7">Glycoside hydrolase family 65 protein</fullName>
    </submittedName>
</protein>
<feature type="domain" description="Glycoside hydrolase family 65 C-terminal" evidence="5">
    <location>
        <begin position="794"/>
        <end position="851"/>
    </location>
</feature>
<dbReference type="InterPro" id="IPR011013">
    <property type="entry name" value="Gal_mutarotase_sf_dom"/>
</dbReference>
<dbReference type="InterPro" id="IPR005194">
    <property type="entry name" value="Glyco_hydro_65_C"/>
</dbReference>
<dbReference type="EMBL" id="JAEDXU010000011">
    <property type="protein sequence ID" value="MBP1047930.1"/>
    <property type="molecule type" value="Genomic_DNA"/>
</dbReference>
<evidence type="ECO:0000313" key="7">
    <source>
        <dbReference type="EMBL" id="MBP1047930.1"/>
    </source>
</evidence>
<dbReference type="Proteomes" id="UP000673375">
    <property type="component" value="Unassembled WGS sequence"/>
</dbReference>
<dbReference type="Pfam" id="PF03633">
    <property type="entry name" value="Glyco_hydro_65C"/>
    <property type="match status" value="1"/>
</dbReference>
<dbReference type="InterPro" id="IPR008928">
    <property type="entry name" value="6-hairpin_glycosidase_sf"/>
</dbReference>
<dbReference type="Gene3D" id="1.50.10.10">
    <property type="match status" value="1"/>
</dbReference>
<evidence type="ECO:0000313" key="8">
    <source>
        <dbReference type="Proteomes" id="UP000673375"/>
    </source>
</evidence>
<dbReference type="InterPro" id="IPR005196">
    <property type="entry name" value="Glyco_hydro_65_N"/>
</dbReference>
<proteinExistence type="inferred from homology"/>
<evidence type="ECO:0000256" key="1">
    <source>
        <dbReference type="ARBA" id="ARBA00006768"/>
    </source>
</evidence>
<evidence type="ECO:0000256" key="3">
    <source>
        <dbReference type="ARBA" id="ARBA00022679"/>
    </source>
</evidence>
<sequence>MEFSYDSAESIQQLSEVLGEKKLDGCVIRQKNSSIEAAELDKFRLLLEEALNMPVIFAESIETTVEAALQNERETCSWRLVYHDFRQGKDEYAAEALLTTGNGFIGLRGTTPEMRITEDTYPATYLAGLYNTASSIVEGQEIKNEDFVNAPNLQYIALNIDGEILSFSEETVKAFKRTLDMRTGLFEATGIFETTSGKQVEIVAKRVVSMANMHEYSVSYQVTPLNFSGSVIFLTEADGTVFNYNVARYRSLTKQHLAVSETAVEGSKSRLLAKTLDSDITIVQEAQLFSQELDLNDLQNEKTEEKVLQSVTAELVQGEGYTLEKSVAVHVYQSEEQQVNHSFDEFQITGFSDIQEASAKVWDGYWQEAAMTVEGDMMSEKMLHLHTYHMLVSGSPTANPSLDVSITARGLHGEAYRGHIFWDELFILPFYIIHFPEIARQSLMYRYNRLPAAKTSAEKAGYQGAMFPWQSGLDGTEQSQELHLNPISGEWGEDHSKLQRHVSLAVAYNVWLYNMNTEDKEFMVHYGIELLLEIGKFWLSTTMYDEQKGRYSISGVMGPDEFHEAYPGSEKGGLTDNAYTNMMVVWLFEEIEKLYAAYDADDLMAVQKKVGLTKDDLAQMNRIRQELNLQIDDQGVIAQYDGYFDLKEVDFDYYREKYGNIYRMDRILRAEGHSADDYKVAKQADSLMIFYNFRKEMVDRILEDLGYELPKDYLEKNLDYYLARTSHGSTLSRIVHAQLASIVEDKELAWKLYQEALYSDYQDIQGGTTAEGIHAGVMAATLFITLTTFAGIDIRQEALEIHPQLPEKWQKITFRLNIRNVHYQVMIDKEKIWIKADQSVSLTVGGRAVSLIGGQPKEIFYEGVNV</sequence>
<dbReference type="InterPro" id="IPR012341">
    <property type="entry name" value="6hp_glycosidase-like_sf"/>
</dbReference>
<dbReference type="Pfam" id="PF03632">
    <property type="entry name" value="Glyco_hydro_65m"/>
    <property type="match status" value="1"/>
</dbReference>
<evidence type="ECO:0000259" key="6">
    <source>
        <dbReference type="Pfam" id="PF03636"/>
    </source>
</evidence>
<gene>
    <name evidence="7" type="ORF">I6N96_16695</name>
</gene>
<evidence type="ECO:0000259" key="4">
    <source>
        <dbReference type="Pfam" id="PF03632"/>
    </source>
</evidence>
<keyword evidence="7" id="KW-0378">Hydrolase</keyword>
<dbReference type="Pfam" id="PF03636">
    <property type="entry name" value="Glyco_hydro_65N"/>
    <property type="match status" value="1"/>
</dbReference>